<gene>
    <name evidence="2" type="ORF">GCM10008908_12030</name>
</gene>
<dbReference type="InterPro" id="IPR036388">
    <property type="entry name" value="WH-like_DNA-bd_sf"/>
</dbReference>
<evidence type="ECO:0000259" key="1">
    <source>
        <dbReference type="Pfam" id="PF08279"/>
    </source>
</evidence>
<comment type="caution">
    <text evidence="2">The sequence shown here is derived from an EMBL/GenBank/DDBJ whole genome shotgun (WGS) entry which is preliminary data.</text>
</comment>
<dbReference type="Proteomes" id="UP001501047">
    <property type="component" value="Unassembled WGS sequence"/>
</dbReference>
<dbReference type="InterPro" id="IPR036390">
    <property type="entry name" value="WH_DNA-bd_sf"/>
</dbReference>
<dbReference type="EMBL" id="BAAACI010000002">
    <property type="protein sequence ID" value="GAA0769952.1"/>
    <property type="molecule type" value="Genomic_DNA"/>
</dbReference>
<dbReference type="Pfam" id="PF08279">
    <property type="entry name" value="HTH_11"/>
    <property type="match status" value="1"/>
</dbReference>
<reference evidence="2 3" key="1">
    <citation type="journal article" date="2019" name="Int. J. Syst. Evol. Microbiol.">
        <title>The Global Catalogue of Microorganisms (GCM) 10K type strain sequencing project: providing services to taxonomists for standard genome sequencing and annotation.</title>
        <authorList>
            <consortium name="The Broad Institute Genomics Platform"/>
            <consortium name="The Broad Institute Genome Sequencing Center for Infectious Disease"/>
            <person name="Wu L."/>
            <person name="Ma J."/>
        </authorList>
    </citation>
    <scope>NUCLEOTIDE SEQUENCE [LARGE SCALE GENOMIC DNA]</scope>
    <source>
        <strain evidence="2 3">JCM 1417</strain>
    </source>
</reference>
<dbReference type="InterPro" id="IPR013196">
    <property type="entry name" value="HTH_11"/>
</dbReference>
<evidence type="ECO:0000313" key="3">
    <source>
        <dbReference type="Proteomes" id="UP001501047"/>
    </source>
</evidence>
<dbReference type="Gene3D" id="1.10.10.10">
    <property type="entry name" value="Winged helix-like DNA-binding domain superfamily/Winged helix DNA-binding domain"/>
    <property type="match status" value="1"/>
</dbReference>
<name>A0ABN1KKY6_CLOSU</name>
<sequence length="66" mass="7535">MSKTSNELIVLKVLSDGRIHSGKELANKVEVDERMIRTYIQDLELAGHYIISIRGRYGGYKLITKI</sequence>
<proteinExistence type="predicted"/>
<feature type="domain" description="Helix-turn-helix type 11" evidence="1">
    <location>
        <begin position="11"/>
        <end position="61"/>
    </location>
</feature>
<dbReference type="RefSeq" id="WP_343824624.1">
    <property type="nucleotide sequence ID" value="NZ_BAAACI010000002.1"/>
</dbReference>
<organism evidence="2 3">
    <name type="scientific">Clostridium subterminale</name>
    <dbReference type="NCBI Taxonomy" id="1550"/>
    <lineage>
        <taxon>Bacteria</taxon>
        <taxon>Bacillati</taxon>
        <taxon>Bacillota</taxon>
        <taxon>Clostridia</taxon>
        <taxon>Eubacteriales</taxon>
        <taxon>Clostridiaceae</taxon>
        <taxon>Clostridium</taxon>
    </lineage>
</organism>
<evidence type="ECO:0000313" key="2">
    <source>
        <dbReference type="EMBL" id="GAA0769952.1"/>
    </source>
</evidence>
<dbReference type="SUPFAM" id="SSF46785">
    <property type="entry name" value="Winged helix' DNA-binding domain"/>
    <property type="match status" value="1"/>
</dbReference>
<protein>
    <recommendedName>
        <fullName evidence="1">Helix-turn-helix type 11 domain-containing protein</fullName>
    </recommendedName>
</protein>
<keyword evidence="3" id="KW-1185">Reference proteome</keyword>
<accession>A0ABN1KKY6</accession>